<reference evidence="3 4" key="1">
    <citation type="journal article" date="2019" name="Environ. Microbiol.">
        <title>Species interactions and distinct microbial communities in high Arctic permafrost affected cryosols are associated with the CH4 and CO2 gas fluxes.</title>
        <authorList>
            <person name="Altshuler I."/>
            <person name="Hamel J."/>
            <person name="Turney S."/>
            <person name="Magnuson E."/>
            <person name="Levesque R."/>
            <person name="Greer C."/>
            <person name="Whyte L.G."/>
        </authorList>
    </citation>
    <scope>NUCLEOTIDE SEQUENCE [LARGE SCALE GENOMIC DNA]</scope>
    <source>
        <strain evidence="3 4">S5.20</strain>
    </source>
</reference>
<feature type="transmembrane region" description="Helical" evidence="2">
    <location>
        <begin position="61"/>
        <end position="83"/>
    </location>
</feature>
<evidence type="ECO:0000256" key="2">
    <source>
        <dbReference type="SAM" id="Phobius"/>
    </source>
</evidence>
<evidence type="ECO:0000313" key="3">
    <source>
        <dbReference type="EMBL" id="TPG31486.1"/>
    </source>
</evidence>
<organism evidence="3 4">
    <name type="scientific">Mycolicibacterium hodleri</name>
    <dbReference type="NCBI Taxonomy" id="49897"/>
    <lineage>
        <taxon>Bacteria</taxon>
        <taxon>Bacillati</taxon>
        <taxon>Actinomycetota</taxon>
        <taxon>Actinomycetes</taxon>
        <taxon>Mycobacteriales</taxon>
        <taxon>Mycobacteriaceae</taxon>
        <taxon>Mycolicibacterium</taxon>
    </lineage>
</organism>
<keyword evidence="2" id="KW-1133">Transmembrane helix</keyword>
<name>A0A502E4K0_9MYCO</name>
<proteinExistence type="predicted"/>
<dbReference type="RefSeq" id="WP_140696516.1">
    <property type="nucleotide sequence ID" value="NZ_RCZG01000012.1"/>
</dbReference>
<protein>
    <submittedName>
        <fullName evidence="3">Uncharacterized protein</fullName>
    </submittedName>
</protein>
<dbReference type="EMBL" id="RCZG01000012">
    <property type="protein sequence ID" value="TPG31486.1"/>
    <property type="molecule type" value="Genomic_DNA"/>
</dbReference>
<feature type="region of interest" description="Disordered" evidence="1">
    <location>
        <begin position="1"/>
        <end position="22"/>
    </location>
</feature>
<sequence>MTEYHEGPPAGPSSKAGPQTRPEDVDTGFWLWFVALPMMVIGYVVDLVALPSRVTGGPATLVYGVSGIFLFVVASVVVTFLLLMRQGYRWVRTLLTGGGAATIVYAMTNLFGVDRPTVAAFAYAATAIFGSVCIAGGVYLLHRKDAHAFFTR</sequence>
<feature type="transmembrane region" description="Helical" evidence="2">
    <location>
        <begin position="90"/>
        <end position="108"/>
    </location>
</feature>
<dbReference type="OrthoDB" id="4627335at2"/>
<accession>A0A502E4K0</accession>
<evidence type="ECO:0000256" key="1">
    <source>
        <dbReference type="SAM" id="MobiDB-lite"/>
    </source>
</evidence>
<evidence type="ECO:0000313" key="4">
    <source>
        <dbReference type="Proteomes" id="UP000320095"/>
    </source>
</evidence>
<comment type="caution">
    <text evidence="3">The sequence shown here is derived from an EMBL/GenBank/DDBJ whole genome shotgun (WGS) entry which is preliminary data.</text>
</comment>
<keyword evidence="2" id="KW-0812">Transmembrane</keyword>
<keyword evidence="2" id="KW-0472">Membrane</keyword>
<keyword evidence="4" id="KW-1185">Reference proteome</keyword>
<gene>
    <name evidence="3" type="ORF">EAH80_23675</name>
</gene>
<feature type="transmembrane region" description="Helical" evidence="2">
    <location>
        <begin position="29"/>
        <end position="49"/>
    </location>
</feature>
<dbReference type="AlphaFoldDB" id="A0A502E4K0"/>
<feature type="transmembrane region" description="Helical" evidence="2">
    <location>
        <begin position="120"/>
        <end position="142"/>
    </location>
</feature>
<dbReference type="Proteomes" id="UP000320095">
    <property type="component" value="Unassembled WGS sequence"/>
</dbReference>